<dbReference type="SUPFAM" id="SSF46894">
    <property type="entry name" value="C-terminal effector domain of the bipartite response regulators"/>
    <property type="match status" value="1"/>
</dbReference>
<dbReference type="SMART" id="SM00421">
    <property type="entry name" value="HTH_LUXR"/>
    <property type="match status" value="1"/>
</dbReference>
<evidence type="ECO:0000256" key="2">
    <source>
        <dbReference type="ARBA" id="ARBA00023125"/>
    </source>
</evidence>
<gene>
    <name evidence="5" type="ORF">ABID19_003113</name>
</gene>
<dbReference type="Pfam" id="PF00196">
    <property type="entry name" value="GerE"/>
    <property type="match status" value="1"/>
</dbReference>
<sequence>MPNLLDPSIAIYQGLMTVAPFVHAYGMMAKSENHPPKSEDAALTDRECVCLKWTSQGKTAWEISQIIGRSKPTIEYHLQKAMRKLGASNKAHAAAIAMNRGLI</sequence>
<dbReference type="InterPro" id="IPR036388">
    <property type="entry name" value="WH-like_DNA-bd_sf"/>
</dbReference>
<proteinExistence type="predicted"/>
<evidence type="ECO:0000256" key="1">
    <source>
        <dbReference type="ARBA" id="ARBA00023015"/>
    </source>
</evidence>
<keyword evidence="3" id="KW-0804">Transcription</keyword>
<accession>A0ABV2GP65</accession>
<dbReference type="Proteomes" id="UP001549204">
    <property type="component" value="Unassembled WGS sequence"/>
</dbReference>
<evidence type="ECO:0000256" key="3">
    <source>
        <dbReference type="ARBA" id="ARBA00023163"/>
    </source>
</evidence>
<keyword evidence="6" id="KW-1185">Reference proteome</keyword>
<name>A0ABV2GP65_9HYPH</name>
<protein>
    <submittedName>
        <fullName evidence="5">DNA-binding CsgD family transcriptional regulator</fullName>
    </submittedName>
</protein>
<keyword evidence="1" id="KW-0805">Transcription regulation</keyword>
<evidence type="ECO:0000313" key="5">
    <source>
        <dbReference type="EMBL" id="MET3580075.1"/>
    </source>
</evidence>
<dbReference type="Gene3D" id="1.10.10.10">
    <property type="entry name" value="Winged helix-like DNA-binding domain superfamily/Winged helix DNA-binding domain"/>
    <property type="match status" value="1"/>
</dbReference>
<organism evidence="5 6">
    <name type="scientific">Mesorhizobium robiniae</name>
    <dbReference type="NCBI Taxonomy" id="559315"/>
    <lineage>
        <taxon>Bacteria</taxon>
        <taxon>Pseudomonadati</taxon>
        <taxon>Pseudomonadota</taxon>
        <taxon>Alphaproteobacteria</taxon>
        <taxon>Hyphomicrobiales</taxon>
        <taxon>Phyllobacteriaceae</taxon>
        <taxon>Mesorhizobium</taxon>
    </lineage>
</organism>
<comment type="caution">
    <text evidence="5">The sequence shown here is derived from an EMBL/GenBank/DDBJ whole genome shotgun (WGS) entry which is preliminary data.</text>
</comment>
<dbReference type="CDD" id="cd06170">
    <property type="entry name" value="LuxR_C_like"/>
    <property type="match status" value="1"/>
</dbReference>
<dbReference type="RefSeq" id="WP_354491773.1">
    <property type="nucleotide sequence ID" value="NZ_JBEPMC010000005.1"/>
</dbReference>
<dbReference type="PROSITE" id="PS50043">
    <property type="entry name" value="HTH_LUXR_2"/>
    <property type="match status" value="1"/>
</dbReference>
<dbReference type="PRINTS" id="PR00038">
    <property type="entry name" value="HTHLUXR"/>
</dbReference>
<dbReference type="EMBL" id="JBEPMC010000005">
    <property type="protein sequence ID" value="MET3580075.1"/>
    <property type="molecule type" value="Genomic_DNA"/>
</dbReference>
<dbReference type="PANTHER" id="PTHR44688">
    <property type="entry name" value="DNA-BINDING TRANSCRIPTIONAL ACTIVATOR DEVR_DOSR"/>
    <property type="match status" value="1"/>
</dbReference>
<evidence type="ECO:0000259" key="4">
    <source>
        <dbReference type="PROSITE" id="PS50043"/>
    </source>
</evidence>
<feature type="domain" description="HTH luxR-type" evidence="4">
    <location>
        <begin position="36"/>
        <end position="101"/>
    </location>
</feature>
<evidence type="ECO:0000313" key="6">
    <source>
        <dbReference type="Proteomes" id="UP001549204"/>
    </source>
</evidence>
<keyword evidence="2 5" id="KW-0238">DNA-binding</keyword>
<dbReference type="InterPro" id="IPR000792">
    <property type="entry name" value="Tscrpt_reg_LuxR_C"/>
</dbReference>
<dbReference type="InterPro" id="IPR016032">
    <property type="entry name" value="Sig_transdc_resp-reg_C-effctor"/>
</dbReference>
<dbReference type="GO" id="GO:0003677">
    <property type="term" value="F:DNA binding"/>
    <property type="evidence" value="ECO:0007669"/>
    <property type="project" value="UniProtKB-KW"/>
</dbReference>
<dbReference type="PANTHER" id="PTHR44688:SF16">
    <property type="entry name" value="DNA-BINDING TRANSCRIPTIONAL ACTIVATOR DEVR_DOSR"/>
    <property type="match status" value="1"/>
</dbReference>
<reference evidence="5 6" key="1">
    <citation type="submission" date="2024-06" db="EMBL/GenBank/DDBJ databases">
        <title>Genomic Encyclopedia of Type Strains, Phase IV (KMG-IV): sequencing the most valuable type-strain genomes for metagenomic binning, comparative biology and taxonomic classification.</title>
        <authorList>
            <person name="Goeker M."/>
        </authorList>
    </citation>
    <scope>NUCLEOTIDE SEQUENCE [LARGE SCALE GENOMIC DNA]</scope>
    <source>
        <strain evidence="5 6">DSM 100022</strain>
    </source>
</reference>